<keyword evidence="12 16" id="KW-0238">DNA-binding</keyword>
<feature type="binding site" evidence="16">
    <location>
        <position position="53"/>
    </location>
    <ligand>
        <name>Mg(2+)</name>
        <dbReference type="ChEBI" id="CHEBI:18420"/>
    </ligand>
</feature>
<comment type="similarity">
    <text evidence="2 16">Belongs to the DNA polymerase type-Y family.</text>
</comment>
<reference evidence="19" key="1">
    <citation type="submission" date="2018-05" db="EMBL/GenBank/DDBJ databases">
        <title>Genome Sequencing of selected type strains of the family Eggerthellaceae.</title>
        <authorList>
            <person name="Danylec N."/>
            <person name="Stoll D.A."/>
            <person name="Doetsch A."/>
            <person name="Huch M."/>
        </authorList>
    </citation>
    <scope>NUCLEOTIDE SEQUENCE [LARGE SCALE GENOMIC DNA]</scope>
    <source>
        <strain evidence="19">DSM 16106</strain>
    </source>
</reference>
<evidence type="ECO:0000256" key="4">
    <source>
        <dbReference type="ARBA" id="ARBA00022490"/>
    </source>
</evidence>
<dbReference type="PROSITE" id="PS50173">
    <property type="entry name" value="UMUC"/>
    <property type="match status" value="1"/>
</dbReference>
<dbReference type="InterPro" id="IPR043128">
    <property type="entry name" value="Rev_trsase/Diguanyl_cyclase"/>
</dbReference>
<accession>A0A3N0B6T3</accession>
<keyword evidence="13 16" id="KW-0234">DNA repair</keyword>
<evidence type="ECO:0000256" key="16">
    <source>
        <dbReference type="HAMAP-Rule" id="MF_01113"/>
    </source>
</evidence>
<evidence type="ECO:0000256" key="13">
    <source>
        <dbReference type="ARBA" id="ARBA00023204"/>
    </source>
</evidence>
<protein>
    <recommendedName>
        <fullName evidence="16">DNA polymerase IV</fullName>
        <shortName evidence="16">Pol IV</shortName>
        <ecNumber evidence="16">2.7.7.7</ecNumber>
    </recommendedName>
</protein>
<evidence type="ECO:0000256" key="15">
    <source>
        <dbReference type="ARBA" id="ARBA00049244"/>
    </source>
</evidence>
<feature type="binding site" evidence="16">
    <location>
        <position position="149"/>
    </location>
    <ligand>
        <name>Mg(2+)</name>
        <dbReference type="ChEBI" id="CHEBI:18420"/>
    </ligand>
</feature>
<dbReference type="GO" id="GO:0042276">
    <property type="term" value="P:error-prone translesion synthesis"/>
    <property type="evidence" value="ECO:0007669"/>
    <property type="project" value="TreeGrafter"/>
</dbReference>
<dbReference type="GO" id="GO:0006261">
    <property type="term" value="P:DNA-templated DNA replication"/>
    <property type="evidence" value="ECO:0007669"/>
    <property type="project" value="UniProtKB-UniRule"/>
</dbReference>
<dbReference type="InterPro" id="IPR043502">
    <property type="entry name" value="DNA/RNA_pol_sf"/>
</dbReference>
<evidence type="ECO:0000256" key="14">
    <source>
        <dbReference type="ARBA" id="ARBA00025589"/>
    </source>
</evidence>
<dbReference type="InterPro" id="IPR053848">
    <property type="entry name" value="IMS_HHH_1"/>
</dbReference>
<keyword evidence="4 16" id="KW-0963">Cytoplasm</keyword>
<feature type="active site" evidence="16">
    <location>
        <position position="150"/>
    </location>
</feature>
<dbReference type="InterPro" id="IPR001126">
    <property type="entry name" value="UmuC"/>
</dbReference>
<sequence length="466" mass="52658">MSAPRLPSERSPRFVRLTFETYHANISSYDTTRDTKESRGRREPLERIILHSDMNSFYASVEQAQRPELRGRPVVVAGKEELRHGIVLTKSEEAKAYGIRTAETLWQARKKCPDLVVLPPRYKLYRAYSEMARAIYNQYTDLVEPFGLDESWLDITGSMRRRGWDAYEVAREIGGRMKEELGVTVSIGVSWNKVFAKFGSDYRKPDAITVVDRANYRDIVWTAPVRSLLYVGPATERKLHGSGILTIGDLAHASDAYLQRRFGKIGFMLRTYARGEDDTPVKPYDPDLRDVDRTVKSYGNGLTAPHDIVCERDAKALIWLLSESVAQRLREDGVRAKTVSIGVRSGLDLSGYGRQAKLRRPTAATLEIAQAAWDLLQANEALDEEHPVRALHVRASDLSSMREPVQLSFVDDGRAHLEDLDFAIDDLRRRYGNTCVVRGAELADETLVGTDIKDENTVHPVGVLHR</sequence>
<dbReference type="Gene3D" id="3.30.70.270">
    <property type="match status" value="1"/>
</dbReference>
<dbReference type="Pfam" id="PF00817">
    <property type="entry name" value="IMS"/>
    <property type="match status" value="1"/>
</dbReference>
<evidence type="ECO:0000256" key="7">
    <source>
        <dbReference type="ARBA" id="ARBA00022705"/>
    </source>
</evidence>
<dbReference type="SUPFAM" id="SSF100879">
    <property type="entry name" value="Lesion bypass DNA polymerase (Y-family), little finger domain"/>
    <property type="match status" value="1"/>
</dbReference>
<dbReference type="HAMAP" id="MF_01113">
    <property type="entry name" value="DNApol_IV"/>
    <property type="match status" value="1"/>
</dbReference>
<evidence type="ECO:0000256" key="11">
    <source>
        <dbReference type="ARBA" id="ARBA00022932"/>
    </source>
</evidence>
<keyword evidence="5 16" id="KW-0808">Transferase</keyword>
<dbReference type="Pfam" id="PF21999">
    <property type="entry name" value="IMS_HHH_1"/>
    <property type="match status" value="1"/>
</dbReference>
<evidence type="ECO:0000259" key="17">
    <source>
        <dbReference type="PROSITE" id="PS50173"/>
    </source>
</evidence>
<dbReference type="GO" id="GO:0000287">
    <property type="term" value="F:magnesium ion binding"/>
    <property type="evidence" value="ECO:0007669"/>
    <property type="project" value="UniProtKB-UniRule"/>
</dbReference>
<keyword evidence="8 16" id="KW-0479">Metal-binding</keyword>
<dbReference type="Gene3D" id="3.30.1490.100">
    <property type="entry name" value="DNA polymerase, Y-family, little finger domain"/>
    <property type="match status" value="1"/>
</dbReference>
<evidence type="ECO:0000256" key="2">
    <source>
        <dbReference type="ARBA" id="ARBA00010945"/>
    </source>
</evidence>
<dbReference type="GO" id="GO:0005829">
    <property type="term" value="C:cytosol"/>
    <property type="evidence" value="ECO:0007669"/>
    <property type="project" value="TreeGrafter"/>
</dbReference>
<keyword evidence="9 16" id="KW-0227">DNA damage</keyword>
<comment type="catalytic activity">
    <reaction evidence="15 16">
        <text>DNA(n) + a 2'-deoxyribonucleoside 5'-triphosphate = DNA(n+1) + diphosphate</text>
        <dbReference type="Rhea" id="RHEA:22508"/>
        <dbReference type="Rhea" id="RHEA-COMP:17339"/>
        <dbReference type="Rhea" id="RHEA-COMP:17340"/>
        <dbReference type="ChEBI" id="CHEBI:33019"/>
        <dbReference type="ChEBI" id="CHEBI:61560"/>
        <dbReference type="ChEBI" id="CHEBI:173112"/>
        <dbReference type="EC" id="2.7.7.7"/>
    </reaction>
</comment>
<dbReference type="AlphaFoldDB" id="A0A3N0B6T3"/>
<dbReference type="InterPro" id="IPR050116">
    <property type="entry name" value="DNA_polymerase-Y"/>
</dbReference>
<proteinExistence type="inferred from homology"/>
<dbReference type="Pfam" id="PF11799">
    <property type="entry name" value="IMS_C"/>
    <property type="match status" value="1"/>
</dbReference>
<dbReference type="GO" id="GO:0009432">
    <property type="term" value="P:SOS response"/>
    <property type="evidence" value="ECO:0007669"/>
    <property type="project" value="TreeGrafter"/>
</dbReference>
<organism evidence="18 19">
    <name type="scientific">Paraeggerthella hongkongensis</name>
    <dbReference type="NCBI Taxonomy" id="230658"/>
    <lineage>
        <taxon>Bacteria</taxon>
        <taxon>Bacillati</taxon>
        <taxon>Actinomycetota</taxon>
        <taxon>Coriobacteriia</taxon>
        <taxon>Eggerthellales</taxon>
        <taxon>Eggerthellaceae</taxon>
        <taxon>Paraeggerthella</taxon>
    </lineage>
</organism>
<keyword evidence="7 16" id="KW-0235">DNA replication</keyword>
<evidence type="ECO:0000256" key="8">
    <source>
        <dbReference type="ARBA" id="ARBA00022723"/>
    </source>
</evidence>
<comment type="caution">
    <text evidence="18">The sequence shown here is derived from an EMBL/GenBank/DDBJ whole genome shotgun (WGS) entry which is preliminary data.</text>
</comment>
<dbReference type="Proteomes" id="UP000278632">
    <property type="component" value="Unassembled WGS sequence"/>
</dbReference>
<dbReference type="InterPro" id="IPR036775">
    <property type="entry name" value="DNA_pol_Y-fam_lit_finger_sf"/>
</dbReference>
<feature type="site" description="Substrate discrimination" evidence="16">
    <location>
        <position position="58"/>
    </location>
</feature>
<dbReference type="EMBL" id="QICD01000016">
    <property type="protein sequence ID" value="RNL42610.1"/>
    <property type="molecule type" value="Genomic_DNA"/>
</dbReference>
<evidence type="ECO:0000256" key="10">
    <source>
        <dbReference type="ARBA" id="ARBA00022842"/>
    </source>
</evidence>
<evidence type="ECO:0000313" key="19">
    <source>
        <dbReference type="Proteomes" id="UP000278632"/>
    </source>
</evidence>
<dbReference type="EC" id="2.7.7.7" evidence="16"/>
<dbReference type="CDD" id="cd03586">
    <property type="entry name" value="PolY_Pol_IV_kappa"/>
    <property type="match status" value="1"/>
</dbReference>
<gene>
    <name evidence="16" type="primary">dinB</name>
    <name evidence="18" type="ORF">DMP08_08350</name>
</gene>
<keyword evidence="3 16" id="KW-0515">Mutator protein</keyword>
<evidence type="ECO:0000256" key="3">
    <source>
        <dbReference type="ARBA" id="ARBA00022457"/>
    </source>
</evidence>
<comment type="function">
    <text evidence="14 16">Poorly processive, error-prone DNA polymerase involved in untargeted mutagenesis. Copies undamaged DNA at stalled replication forks, which arise in vivo from mismatched or misaligned primer ends. These misaligned primers can be extended by PolIV. Exhibits no 3'-5' exonuclease (proofreading) activity. May be involved in translesional synthesis, in conjunction with the beta clamp from PolIII.</text>
</comment>
<dbReference type="InterPro" id="IPR022880">
    <property type="entry name" value="DNApol_IV"/>
</dbReference>
<keyword evidence="19" id="KW-1185">Reference proteome</keyword>
<evidence type="ECO:0000313" key="18">
    <source>
        <dbReference type="EMBL" id="RNL42610.1"/>
    </source>
</evidence>
<dbReference type="PANTHER" id="PTHR11076">
    <property type="entry name" value="DNA REPAIR POLYMERASE UMUC / TRANSFERASE FAMILY MEMBER"/>
    <property type="match status" value="1"/>
</dbReference>
<dbReference type="OrthoDB" id="9808813at2"/>
<evidence type="ECO:0000256" key="5">
    <source>
        <dbReference type="ARBA" id="ARBA00022679"/>
    </source>
</evidence>
<evidence type="ECO:0000256" key="1">
    <source>
        <dbReference type="ARBA" id="ARBA00004496"/>
    </source>
</evidence>
<evidence type="ECO:0000256" key="12">
    <source>
        <dbReference type="ARBA" id="ARBA00023125"/>
    </source>
</evidence>
<dbReference type="GO" id="GO:0003887">
    <property type="term" value="F:DNA-directed DNA polymerase activity"/>
    <property type="evidence" value="ECO:0007669"/>
    <property type="project" value="UniProtKB-UniRule"/>
</dbReference>
<comment type="cofactor">
    <cofactor evidence="16">
        <name>Mg(2+)</name>
        <dbReference type="ChEBI" id="CHEBI:18420"/>
    </cofactor>
    <text evidence="16">Binds 2 magnesium ions per subunit.</text>
</comment>
<dbReference type="InterPro" id="IPR017961">
    <property type="entry name" value="DNA_pol_Y-fam_little_finger"/>
</dbReference>
<evidence type="ECO:0000256" key="6">
    <source>
        <dbReference type="ARBA" id="ARBA00022695"/>
    </source>
</evidence>
<dbReference type="GO" id="GO:0006281">
    <property type="term" value="P:DNA repair"/>
    <property type="evidence" value="ECO:0007669"/>
    <property type="project" value="UniProtKB-UniRule"/>
</dbReference>
<keyword evidence="11 16" id="KW-0239">DNA-directed DNA polymerase</keyword>
<dbReference type="SUPFAM" id="SSF56672">
    <property type="entry name" value="DNA/RNA polymerases"/>
    <property type="match status" value="1"/>
</dbReference>
<comment type="subcellular location">
    <subcellularLocation>
        <location evidence="1 16">Cytoplasm</location>
    </subcellularLocation>
</comment>
<comment type="subunit">
    <text evidence="16">Monomer.</text>
</comment>
<dbReference type="PANTHER" id="PTHR11076:SF33">
    <property type="entry name" value="DNA POLYMERASE KAPPA"/>
    <property type="match status" value="1"/>
</dbReference>
<dbReference type="Gene3D" id="3.40.1170.60">
    <property type="match status" value="1"/>
</dbReference>
<keyword evidence="6 16" id="KW-0548">Nucleotidyltransferase</keyword>
<keyword evidence="10 16" id="KW-0460">Magnesium</keyword>
<name>A0A3N0B6T3_9ACTN</name>
<feature type="domain" description="UmuC" evidence="17">
    <location>
        <begin position="49"/>
        <end position="232"/>
    </location>
</feature>
<evidence type="ECO:0000256" key="9">
    <source>
        <dbReference type="ARBA" id="ARBA00022763"/>
    </source>
</evidence>
<dbReference type="GO" id="GO:0003684">
    <property type="term" value="F:damaged DNA binding"/>
    <property type="evidence" value="ECO:0007669"/>
    <property type="project" value="InterPro"/>
</dbReference>
<dbReference type="Gene3D" id="1.10.150.20">
    <property type="entry name" value="5' to 3' exonuclease, C-terminal subdomain"/>
    <property type="match status" value="1"/>
</dbReference>